<accession>A0A0E9UW11</accession>
<name>A0A0E9UW11_ANGAN</name>
<protein>
    <submittedName>
        <fullName evidence="1">Uncharacterized protein</fullName>
    </submittedName>
</protein>
<reference evidence="1" key="1">
    <citation type="submission" date="2014-11" db="EMBL/GenBank/DDBJ databases">
        <authorList>
            <person name="Amaro Gonzalez C."/>
        </authorList>
    </citation>
    <scope>NUCLEOTIDE SEQUENCE</scope>
</reference>
<dbReference type="EMBL" id="GBXM01039414">
    <property type="protein sequence ID" value="JAH69163.1"/>
    <property type="molecule type" value="Transcribed_RNA"/>
</dbReference>
<sequence length="32" mass="3536">MCTNSCHSWLACKQSQGLVEAVLFSVSAHIER</sequence>
<proteinExistence type="predicted"/>
<reference evidence="1" key="2">
    <citation type="journal article" date="2015" name="Fish Shellfish Immunol.">
        <title>Early steps in the European eel (Anguilla anguilla)-Vibrio vulnificus interaction in the gills: Role of the RtxA13 toxin.</title>
        <authorList>
            <person name="Callol A."/>
            <person name="Pajuelo D."/>
            <person name="Ebbesson L."/>
            <person name="Teles M."/>
            <person name="MacKenzie S."/>
            <person name="Amaro C."/>
        </authorList>
    </citation>
    <scope>NUCLEOTIDE SEQUENCE</scope>
</reference>
<organism evidence="1">
    <name type="scientific">Anguilla anguilla</name>
    <name type="common">European freshwater eel</name>
    <name type="synonym">Muraena anguilla</name>
    <dbReference type="NCBI Taxonomy" id="7936"/>
    <lineage>
        <taxon>Eukaryota</taxon>
        <taxon>Metazoa</taxon>
        <taxon>Chordata</taxon>
        <taxon>Craniata</taxon>
        <taxon>Vertebrata</taxon>
        <taxon>Euteleostomi</taxon>
        <taxon>Actinopterygii</taxon>
        <taxon>Neopterygii</taxon>
        <taxon>Teleostei</taxon>
        <taxon>Anguilliformes</taxon>
        <taxon>Anguillidae</taxon>
        <taxon>Anguilla</taxon>
    </lineage>
</organism>
<dbReference type="AlphaFoldDB" id="A0A0E9UW11"/>
<evidence type="ECO:0000313" key="1">
    <source>
        <dbReference type="EMBL" id="JAH69163.1"/>
    </source>
</evidence>